<organism evidence="2 3">
    <name type="scientific">Macaca mulatta</name>
    <name type="common">Rhesus macaque</name>
    <dbReference type="NCBI Taxonomy" id="9544"/>
    <lineage>
        <taxon>Eukaryota</taxon>
        <taxon>Metazoa</taxon>
        <taxon>Chordata</taxon>
        <taxon>Craniata</taxon>
        <taxon>Vertebrata</taxon>
        <taxon>Euteleostomi</taxon>
        <taxon>Mammalia</taxon>
        <taxon>Eutheria</taxon>
        <taxon>Euarchontoglires</taxon>
        <taxon>Primates</taxon>
        <taxon>Haplorrhini</taxon>
        <taxon>Catarrhini</taxon>
        <taxon>Cercopithecidae</taxon>
        <taxon>Cercopithecinae</taxon>
        <taxon>Macaca</taxon>
    </lineage>
</organism>
<reference evidence="2" key="4">
    <citation type="submission" date="2025-09" db="UniProtKB">
        <authorList>
            <consortium name="Ensembl"/>
        </authorList>
    </citation>
    <scope>IDENTIFICATION</scope>
    <source>
        <strain evidence="2">17573</strain>
    </source>
</reference>
<evidence type="ECO:0000313" key="2">
    <source>
        <dbReference type="Ensembl" id="ENSMMUP00000068572.1"/>
    </source>
</evidence>
<dbReference type="PANTHER" id="PTHR12138:SF75">
    <property type="entry name" value="SECRETED PROTEIN"/>
    <property type="match status" value="1"/>
</dbReference>
<feature type="compositionally biased region" description="Basic and acidic residues" evidence="1">
    <location>
        <begin position="83"/>
        <end position="104"/>
    </location>
</feature>
<reference evidence="2" key="2">
    <citation type="submission" date="2019-01" db="EMBL/GenBank/DDBJ databases">
        <authorList>
            <person name="Graves T."/>
            <person name="Eichler E.E."/>
            <person name="Wilson R.K."/>
        </authorList>
    </citation>
    <scope>NUCLEOTIDE SEQUENCE [LARGE SCALE GENOMIC DNA]</scope>
    <source>
        <strain evidence="2">17573</strain>
    </source>
</reference>
<dbReference type="PANTHER" id="PTHR12138">
    <property type="entry name" value="PRIMATE-EXPANDED PROTEIN FAMILY"/>
    <property type="match status" value="1"/>
</dbReference>
<name>A0A5F7ZVB5_MACMU</name>
<dbReference type="InParanoid" id="A0A5F7ZVB5"/>
<dbReference type="Bgee" id="ENSMMUG00000058497">
    <property type="expression patterns" value="Expressed in ileum"/>
</dbReference>
<reference evidence="2" key="3">
    <citation type="submission" date="2025-08" db="UniProtKB">
        <authorList>
            <consortium name="Ensembl"/>
        </authorList>
    </citation>
    <scope>IDENTIFICATION</scope>
    <source>
        <strain evidence="2">17573</strain>
    </source>
</reference>
<feature type="region of interest" description="Disordered" evidence="1">
    <location>
        <begin position="80"/>
        <end position="104"/>
    </location>
</feature>
<dbReference type="PRINTS" id="PR02045">
    <property type="entry name" value="F138DOMAIN"/>
</dbReference>
<reference evidence="3" key="1">
    <citation type="journal article" date="2007" name="Science">
        <title>Evolutionary and biomedical insights from the rhesus macaque genome.</title>
        <authorList>
            <person name="Gibbs R.A."/>
            <person name="Rogers J."/>
            <person name="Katze M.G."/>
            <person name="Bumgarner R."/>
            <person name="Weinstock G.M."/>
            <person name="Mardis E.R."/>
            <person name="Remington K.A."/>
            <person name="Strausberg R.L."/>
            <person name="Venter J.C."/>
            <person name="Wilson R.K."/>
            <person name="Batzer M.A."/>
            <person name="Bustamante C.D."/>
            <person name="Eichler E.E."/>
            <person name="Hahn M.W."/>
            <person name="Hardison R.C."/>
            <person name="Makova K.D."/>
            <person name="Miller W."/>
            <person name="Milosavljevic A."/>
            <person name="Palermo R.E."/>
            <person name="Siepel A."/>
            <person name="Sikela J.M."/>
            <person name="Attaway T."/>
            <person name="Bell S."/>
            <person name="Bernard K.E."/>
            <person name="Buhay C.J."/>
            <person name="Chandrabose M.N."/>
            <person name="Dao M."/>
            <person name="Davis C."/>
            <person name="Delehaunty K.D."/>
            <person name="Ding Y."/>
            <person name="Dinh H.H."/>
            <person name="Dugan-Rocha S."/>
            <person name="Fulton L.A."/>
            <person name="Gabisi R.A."/>
            <person name="Garner T.T."/>
            <person name="Godfrey J."/>
            <person name="Hawes A.C."/>
            <person name="Hernandez J."/>
            <person name="Hines S."/>
            <person name="Holder M."/>
            <person name="Hume J."/>
            <person name="Jhangiani S.N."/>
            <person name="Joshi V."/>
            <person name="Khan Z.M."/>
            <person name="Kirkness E.F."/>
            <person name="Cree A."/>
            <person name="Fowler R.G."/>
            <person name="Lee S."/>
            <person name="Lewis L.R."/>
            <person name="Li Z."/>
            <person name="Liu Y.-S."/>
            <person name="Moore S.M."/>
            <person name="Muzny D."/>
            <person name="Nazareth L.V."/>
            <person name="Ngo D.N."/>
            <person name="Okwuonu G.O."/>
            <person name="Pai G."/>
            <person name="Parker D."/>
            <person name="Paul H.A."/>
            <person name="Pfannkoch C."/>
            <person name="Pohl C.S."/>
            <person name="Rogers Y.-H.C."/>
            <person name="Ruiz S.J."/>
            <person name="Sabo A."/>
            <person name="Santibanez J."/>
            <person name="Schneider B.W."/>
            <person name="Smith S.M."/>
            <person name="Sodergren E."/>
            <person name="Svatek A.F."/>
            <person name="Utterback T.R."/>
            <person name="Vattathil S."/>
            <person name="Warren W."/>
            <person name="White C.S."/>
            <person name="Chinwalla A.T."/>
            <person name="Feng Y."/>
            <person name="Halpern A.L."/>
            <person name="Hillier L.W."/>
            <person name="Huang X."/>
            <person name="Minx P."/>
            <person name="Nelson J.O."/>
            <person name="Pepin K.H."/>
            <person name="Qin X."/>
            <person name="Sutton G.G."/>
            <person name="Venter E."/>
            <person name="Walenz B.P."/>
            <person name="Wallis J.W."/>
            <person name="Worley K.C."/>
            <person name="Yang S.-P."/>
            <person name="Jones S.M."/>
            <person name="Marra M.A."/>
            <person name="Rocchi M."/>
            <person name="Schein J.E."/>
            <person name="Baertsch R."/>
            <person name="Clarke L."/>
            <person name="Csuros M."/>
            <person name="Glasscock J."/>
            <person name="Harris R.A."/>
            <person name="Havlak P."/>
            <person name="Jackson A.R."/>
            <person name="Jiang H."/>
            <person name="Liu Y."/>
            <person name="Messina D.N."/>
            <person name="Shen Y."/>
            <person name="Song H.X.-Z."/>
            <person name="Wylie T."/>
            <person name="Zhang L."/>
            <person name="Birney E."/>
            <person name="Han K."/>
            <person name="Konkel M.K."/>
            <person name="Lee J."/>
            <person name="Smit A.F.A."/>
            <person name="Ullmer B."/>
            <person name="Wang H."/>
            <person name="Xing J."/>
            <person name="Burhans R."/>
            <person name="Cheng Z."/>
            <person name="Karro J.E."/>
            <person name="Ma J."/>
            <person name="Raney B."/>
            <person name="She X."/>
            <person name="Cox M.J."/>
            <person name="Demuth J.P."/>
            <person name="Dumas L.J."/>
            <person name="Han S.-G."/>
            <person name="Hopkins J."/>
            <person name="Karimpour-Fard A."/>
            <person name="Kim Y.H."/>
            <person name="Pollack J.R."/>
            <person name="Vinar T."/>
            <person name="Addo-Quaye C."/>
            <person name="Degenhardt J."/>
            <person name="Denby A."/>
            <person name="Hubisz M.J."/>
            <person name="Indap A."/>
            <person name="Kosiol C."/>
            <person name="Lahn B.T."/>
            <person name="Lawson H.A."/>
            <person name="Marklein A."/>
            <person name="Nielsen R."/>
            <person name="Vallender E.J."/>
            <person name="Clark A.G."/>
            <person name="Ferguson B."/>
            <person name="Hernandez R.D."/>
            <person name="Hirani K."/>
            <person name="Kehrer-Sawatzki H."/>
            <person name="Kolb J."/>
            <person name="Patil S."/>
            <person name="Pu L.-L."/>
            <person name="Ren Y."/>
            <person name="Smith D.G."/>
            <person name="Wheeler D.A."/>
            <person name="Schenck I."/>
            <person name="Ball E.V."/>
            <person name="Chen R."/>
            <person name="Cooper D.N."/>
            <person name="Giardine B."/>
            <person name="Hsu F."/>
            <person name="Kent W.J."/>
            <person name="Lesk A."/>
            <person name="Nelson D.L."/>
            <person name="O'brien W.E."/>
            <person name="Pruefer K."/>
            <person name="Stenson P.D."/>
            <person name="Wallace J.C."/>
            <person name="Ke H."/>
            <person name="Liu X.-M."/>
            <person name="Wang P."/>
            <person name="Xiang A.P."/>
            <person name="Yang F."/>
            <person name="Barber G.P."/>
            <person name="Haussler D."/>
            <person name="Karolchik D."/>
            <person name="Kern A.D."/>
            <person name="Kuhn R.M."/>
            <person name="Smith K.E."/>
            <person name="Zwieg A.S."/>
        </authorList>
    </citation>
    <scope>NUCLEOTIDE SEQUENCE [LARGE SCALE GENOMIC DNA]</scope>
    <source>
        <strain evidence="3">17573</strain>
    </source>
</reference>
<protein>
    <submittedName>
        <fullName evidence="2">Uncharacterized protein</fullName>
    </submittedName>
</protein>
<evidence type="ECO:0000256" key="1">
    <source>
        <dbReference type="SAM" id="MobiDB-lite"/>
    </source>
</evidence>
<dbReference type="VEuPathDB" id="HostDB:ENSMMUG00000058497"/>
<dbReference type="GeneTree" id="ENSGT01150000286943"/>
<dbReference type="AlphaFoldDB" id="A0A5F7ZVB5"/>
<keyword evidence="3" id="KW-1185">Reference proteome</keyword>
<dbReference type="Ensembl" id="ENSMMUT00000086383.1">
    <property type="protein sequence ID" value="ENSMMUP00000068572.1"/>
    <property type="gene ID" value="ENSMMUG00000058497.1"/>
</dbReference>
<dbReference type="Proteomes" id="UP000006718">
    <property type="component" value="Chromosome 13"/>
</dbReference>
<sequence>MISIHCNLRLPGSRDSPASASRVAGTTGTCHYTRLIFVFSVETGARHVGHAGLELLTSGDPLASSAEITGVSIAFKTNAGGEHWCDPSTPREGETPPRGLGRDP</sequence>
<evidence type="ECO:0000313" key="3">
    <source>
        <dbReference type="Proteomes" id="UP000006718"/>
    </source>
</evidence>
<proteinExistence type="predicted"/>
<accession>A0A5F7ZVB5</accession>